<dbReference type="PROSITE" id="PS51186">
    <property type="entry name" value="GNAT"/>
    <property type="match status" value="1"/>
</dbReference>
<proteinExistence type="predicted"/>
<evidence type="ECO:0000313" key="2">
    <source>
        <dbReference type="Proteomes" id="UP000504607"/>
    </source>
</evidence>
<dbReference type="InterPro" id="IPR051556">
    <property type="entry name" value="N-term/lysine_N-AcTrnsfr"/>
</dbReference>
<dbReference type="CDD" id="cd04301">
    <property type="entry name" value="NAT_SF"/>
    <property type="match status" value="1"/>
</dbReference>
<feature type="domain" description="N-acetyltransferase" evidence="1">
    <location>
        <begin position="125"/>
        <end position="286"/>
    </location>
</feature>
<dbReference type="GO" id="GO:0031415">
    <property type="term" value="C:NatA complex"/>
    <property type="evidence" value="ECO:0007669"/>
    <property type="project" value="TreeGrafter"/>
</dbReference>
<protein>
    <submittedName>
        <fullName evidence="3">Uncharacterized protein LOC105049771 isoform X1</fullName>
    </submittedName>
</protein>
<dbReference type="AlphaFoldDB" id="A0A6I9RKD7"/>
<dbReference type="OrthoDB" id="1912023at2759"/>
<gene>
    <name evidence="3" type="primary">LOC105049771</name>
</gene>
<dbReference type="GO" id="GO:0007064">
    <property type="term" value="P:mitotic sister chromatid cohesion"/>
    <property type="evidence" value="ECO:0007669"/>
    <property type="project" value="TreeGrafter"/>
</dbReference>
<sequence>MANLRASRTTPLLSKGFPKLLLHTSQFSPHTSKSIKQATLSKHRVHFLESAKECKIVARGRRALVCWSAAKEVSLLGEGESRRCGVDQGQEGYLVREFGWGVRRMVEVGEEMRRVAYVQAEAFHVPVTLFNDFFFKFFEAEVLSALMYRLGNSPPDRYACLVAESINVSDLLRAPEHRLVGVVDVTVQRDEEVLRHLEGVEEYLYVSGMAVLKKFRRQKVATMLLKACDALSLLWGYRYLALRAYEDDSAAQKLYSKAGYKVVSGDPYWISWIGKKRRILMIKPSVMHKTS</sequence>
<dbReference type="FunCoup" id="A0A6I9RKD7">
    <property type="interactions" value="342"/>
</dbReference>
<dbReference type="Gene3D" id="3.40.630.30">
    <property type="match status" value="1"/>
</dbReference>
<dbReference type="Proteomes" id="UP000504607">
    <property type="component" value="Chromosome 8"/>
</dbReference>
<evidence type="ECO:0000259" key="1">
    <source>
        <dbReference type="PROSITE" id="PS51186"/>
    </source>
</evidence>
<dbReference type="RefSeq" id="XP_010927818.1">
    <property type="nucleotide sequence ID" value="XM_010929516.2"/>
</dbReference>
<dbReference type="Pfam" id="PF00583">
    <property type="entry name" value="Acetyltransf_1"/>
    <property type="match status" value="1"/>
</dbReference>
<name>A0A6I9RKD7_ELAGV</name>
<organism evidence="2 3">
    <name type="scientific">Elaeis guineensis var. tenera</name>
    <name type="common">Oil palm</name>
    <dbReference type="NCBI Taxonomy" id="51953"/>
    <lineage>
        <taxon>Eukaryota</taxon>
        <taxon>Viridiplantae</taxon>
        <taxon>Streptophyta</taxon>
        <taxon>Embryophyta</taxon>
        <taxon>Tracheophyta</taxon>
        <taxon>Spermatophyta</taxon>
        <taxon>Magnoliopsida</taxon>
        <taxon>Liliopsida</taxon>
        <taxon>Arecaceae</taxon>
        <taxon>Arecoideae</taxon>
        <taxon>Cocoseae</taxon>
        <taxon>Elaeidinae</taxon>
        <taxon>Elaeis</taxon>
    </lineage>
</organism>
<dbReference type="InterPro" id="IPR016181">
    <property type="entry name" value="Acyl_CoA_acyltransferase"/>
</dbReference>
<dbReference type="GeneID" id="105049771"/>
<dbReference type="KEGG" id="egu:105049771"/>
<dbReference type="PANTHER" id="PTHR42919:SF20">
    <property type="entry name" value="GCN5-RELATED N-ACETYLTRANSFERASE 10, CHLOROPLASTIC"/>
    <property type="match status" value="1"/>
</dbReference>
<dbReference type="GO" id="GO:0008080">
    <property type="term" value="F:N-acetyltransferase activity"/>
    <property type="evidence" value="ECO:0007669"/>
    <property type="project" value="TreeGrafter"/>
</dbReference>
<keyword evidence="2" id="KW-1185">Reference proteome</keyword>
<dbReference type="FunFam" id="3.40.630.30:FF:000097">
    <property type="entry name" value="Histone acetyltransferase HPA2 and related acetyltransferases"/>
    <property type="match status" value="1"/>
</dbReference>
<dbReference type="InterPro" id="IPR000182">
    <property type="entry name" value="GNAT_dom"/>
</dbReference>
<dbReference type="PANTHER" id="PTHR42919">
    <property type="entry name" value="N-ALPHA-ACETYLTRANSFERASE"/>
    <property type="match status" value="1"/>
</dbReference>
<accession>A0A6I9RKD7</accession>
<dbReference type="InParanoid" id="A0A6I9RKD7"/>
<dbReference type="SUPFAM" id="SSF55729">
    <property type="entry name" value="Acyl-CoA N-acyltransferases (Nat)"/>
    <property type="match status" value="1"/>
</dbReference>
<reference evidence="3" key="1">
    <citation type="submission" date="2025-08" db="UniProtKB">
        <authorList>
            <consortium name="RefSeq"/>
        </authorList>
    </citation>
    <scope>IDENTIFICATION</scope>
</reference>
<evidence type="ECO:0000313" key="3">
    <source>
        <dbReference type="RefSeq" id="XP_010927818.1"/>
    </source>
</evidence>